<feature type="compositionally biased region" description="Polar residues" evidence="2">
    <location>
        <begin position="411"/>
        <end position="425"/>
    </location>
</feature>
<organism evidence="4">
    <name type="scientific">Tanacetum cinerariifolium</name>
    <name type="common">Dalmatian daisy</name>
    <name type="synonym">Chrysanthemum cinerariifolium</name>
    <dbReference type="NCBI Taxonomy" id="118510"/>
    <lineage>
        <taxon>Eukaryota</taxon>
        <taxon>Viridiplantae</taxon>
        <taxon>Streptophyta</taxon>
        <taxon>Embryophyta</taxon>
        <taxon>Tracheophyta</taxon>
        <taxon>Spermatophyta</taxon>
        <taxon>Magnoliopsida</taxon>
        <taxon>eudicotyledons</taxon>
        <taxon>Gunneridae</taxon>
        <taxon>Pentapetalae</taxon>
        <taxon>asterids</taxon>
        <taxon>campanulids</taxon>
        <taxon>Asterales</taxon>
        <taxon>Asteraceae</taxon>
        <taxon>Asteroideae</taxon>
        <taxon>Anthemideae</taxon>
        <taxon>Anthemidinae</taxon>
        <taxon>Tanacetum</taxon>
    </lineage>
</organism>
<comment type="caution">
    <text evidence="4">The sequence shown here is derived from an EMBL/GenBank/DDBJ whole genome shotgun (WGS) entry which is preliminary data.</text>
</comment>
<dbReference type="EMBL" id="BKCJ010250950">
    <property type="protein sequence ID" value="GEZ19409.1"/>
    <property type="molecule type" value="Genomic_DNA"/>
</dbReference>
<dbReference type="GO" id="GO:0003676">
    <property type="term" value="F:nucleic acid binding"/>
    <property type="evidence" value="ECO:0007669"/>
    <property type="project" value="InterPro"/>
</dbReference>
<dbReference type="SUPFAM" id="SSF57756">
    <property type="entry name" value="Retrovirus zinc finger-like domains"/>
    <property type="match status" value="1"/>
</dbReference>
<evidence type="ECO:0000256" key="1">
    <source>
        <dbReference type="PROSITE-ProRule" id="PRU00047"/>
    </source>
</evidence>
<evidence type="ECO:0000313" key="4">
    <source>
        <dbReference type="EMBL" id="GEZ19409.1"/>
    </source>
</evidence>
<feature type="domain" description="CCHC-type" evidence="3">
    <location>
        <begin position="436"/>
        <end position="451"/>
    </location>
</feature>
<dbReference type="PROSITE" id="PS50158">
    <property type="entry name" value="ZF_CCHC"/>
    <property type="match status" value="1"/>
</dbReference>
<dbReference type="GO" id="GO:0016787">
    <property type="term" value="F:hydrolase activity"/>
    <property type="evidence" value="ECO:0007669"/>
    <property type="project" value="UniProtKB-KW"/>
</dbReference>
<keyword evidence="4" id="KW-0378">Hydrolase</keyword>
<accession>A0A699I6K9</accession>
<evidence type="ECO:0000256" key="2">
    <source>
        <dbReference type="SAM" id="MobiDB-lite"/>
    </source>
</evidence>
<dbReference type="SMART" id="SM00343">
    <property type="entry name" value="ZnF_C2HC"/>
    <property type="match status" value="1"/>
</dbReference>
<feature type="compositionally biased region" description="Polar residues" evidence="2">
    <location>
        <begin position="331"/>
        <end position="361"/>
    </location>
</feature>
<gene>
    <name evidence="4" type="ORF">Tci_491382</name>
</gene>
<keyword evidence="1" id="KW-0479">Metal-binding</keyword>
<feature type="compositionally biased region" description="Basic residues" evidence="2">
    <location>
        <begin position="398"/>
        <end position="409"/>
    </location>
</feature>
<dbReference type="InterPro" id="IPR036875">
    <property type="entry name" value="Znf_CCHC_sf"/>
</dbReference>
<reference evidence="4" key="1">
    <citation type="journal article" date="2019" name="Sci. Rep.">
        <title>Draft genome of Tanacetum cinerariifolium, the natural source of mosquito coil.</title>
        <authorList>
            <person name="Yamashiro T."/>
            <person name="Shiraishi A."/>
            <person name="Satake H."/>
            <person name="Nakayama K."/>
        </authorList>
    </citation>
    <scope>NUCLEOTIDE SEQUENCE</scope>
</reference>
<feature type="region of interest" description="Disordered" evidence="2">
    <location>
        <begin position="184"/>
        <end position="210"/>
    </location>
</feature>
<keyword evidence="1" id="KW-0863">Zinc-finger</keyword>
<dbReference type="InterPro" id="IPR001878">
    <property type="entry name" value="Znf_CCHC"/>
</dbReference>
<dbReference type="GO" id="GO:0008270">
    <property type="term" value="F:zinc ion binding"/>
    <property type="evidence" value="ECO:0007669"/>
    <property type="project" value="UniProtKB-KW"/>
</dbReference>
<name>A0A699I6K9_TANCI</name>
<proteinExistence type="predicted"/>
<dbReference type="AlphaFoldDB" id="A0A699I6K9"/>
<feature type="region of interest" description="Disordered" evidence="2">
    <location>
        <begin position="328"/>
        <end position="361"/>
    </location>
</feature>
<evidence type="ECO:0000259" key="3">
    <source>
        <dbReference type="PROSITE" id="PS50158"/>
    </source>
</evidence>
<protein>
    <submittedName>
        <fullName evidence="4">Ubiquitin hydrolase</fullName>
    </submittedName>
</protein>
<sequence>MDQQNSTLAKIPILDTGKFEQWQFRIQQYLQHEHYALWEVIEFGDFDEVPVNAETTDTASDGTGKKKGKTVTVTADDMQKRKNDVKAITTLLLSLPDEHQLRFTKGSETLEQMFNRLQVIVSQLQFMDVEIEQDDLNQKGNEEVNTASVSTASTNVPTASANIGIDEDDMEEMDTKWNMTLLSMRDDRAPKSQDRRRRDNFRQGSKVEEQAPKALMEIDEMGWDWSYMENDEENHALVADKEALTEFALIAKTSAESKTLKKENEGLDGKLAGFQSASKDLDGLFGSQRLDKNKEGLGYSAVSPPPAQIYSYPKKDMSWTGLPEFKEDTVTDYSRPSPTIDSSPDDAQNRNPLVTETEASPSTISPKPFIKFVKANNNPTKSKTDKVEIAKKHHVKYAKQYRKPTKKPNVRGNQRNWNNSKSHQLGPNFVMEKKACFNCGDFNHLAYDCRKMVRKGITRSQNNTHKSFTPRPTVYKPYRPPIRQMRSNMNVARPNITSFNKPTHSYTKRPFQRTSAVRSQYRAPWVPSINKNFPPVNRKFSTVSRNFSTVNRKFPIANRKISTGGTKFSTADMGKKGKAVNPQLVGFGSLHKTYLTRVQIATVYQ</sequence>
<feature type="region of interest" description="Disordered" evidence="2">
    <location>
        <begin position="398"/>
        <end position="425"/>
    </location>
</feature>
<keyword evidence="1" id="KW-0862">Zinc</keyword>